<dbReference type="GO" id="GO:0071111">
    <property type="term" value="F:cyclic-guanylate-specific phosphodiesterase activity"/>
    <property type="evidence" value="ECO:0007669"/>
    <property type="project" value="InterPro"/>
</dbReference>
<proteinExistence type="predicted"/>
<accession>A0A1I2KQW2</accession>
<dbReference type="Gene3D" id="3.40.50.2300">
    <property type="match status" value="1"/>
</dbReference>
<comment type="function">
    <text evidence="2">May play the central regulatory role in sporulation. It may be an element of the effector pathway responsible for the activation of sporulation genes in response to nutritional stress. Spo0A may act in concert with spo0H (a sigma factor) to control the expression of some genes that are critical to the sporulation process.</text>
</comment>
<dbReference type="Pfam" id="PF00563">
    <property type="entry name" value="EAL"/>
    <property type="match status" value="1"/>
</dbReference>
<dbReference type="PANTHER" id="PTHR33121">
    <property type="entry name" value="CYCLIC DI-GMP PHOSPHODIESTERASE PDEF"/>
    <property type="match status" value="1"/>
</dbReference>
<keyword evidence="8" id="KW-1185">Reference proteome</keyword>
<dbReference type="PANTHER" id="PTHR33121:SF70">
    <property type="entry name" value="SIGNALING PROTEIN YKOW"/>
    <property type="match status" value="1"/>
</dbReference>
<dbReference type="CDD" id="cd01948">
    <property type="entry name" value="EAL"/>
    <property type="match status" value="1"/>
</dbReference>
<dbReference type="SUPFAM" id="SSF55073">
    <property type="entry name" value="Nucleotide cyclase"/>
    <property type="match status" value="1"/>
</dbReference>
<name>A0A1I2KQW2_9CLOT</name>
<dbReference type="PROSITE" id="PS50110">
    <property type="entry name" value="RESPONSE_REGULATORY"/>
    <property type="match status" value="1"/>
</dbReference>
<dbReference type="Pfam" id="PF00072">
    <property type="entry name" value="Response_reg"/>
    <property type="match status" value="1"/>
</dbReference>
<reference evidence="7 8" key="1">
    <citation type="submission" date="2016-10" db="EMBL/GenBank/DDBJ databases">
        <authorList>
            <person name="de Groot N.N."/>
        </authorList>
    </citation>
    <scope>NUCLEOTIDE SEQUENCE [LARGE SCALE GENOMIC DNA]</scope>
    <source>
        <strain evidence="7 8">NLAE-zl-G419</strain>
    </source>
</reference>
<dbReference type="PROSITE" id="PS50887">
    <property type="entry name" value="GGDEF"/>
    <property type="match status" value="1"/>
</dbReference>
<organism evidence="7 8">
    <name type="scientific">Clostridium cadaveris</name>
    <dbReference type="NCBI Taxonomy" id="1529"/>
    <lineage>
        <taxon>Bacteria</taxon>
        <taxon>Bacillati</taxon>
        <taxon>Bacillota</taxon>
        <taxon>Clostridia</taxon>
        <taxon>Eubacteriales</taxon>
        <taxon>Clostridiaceae</taxon>
        <taxon>Clostridium</taxon>
    </lineage>
</organism>
<evidence type="ECO:0000313" key="8">
    <source>
        <dbReference type="Proteomes" id="UP000182135"/>
    </source>
</evidence>
<feature type="domain" description="EAL" evidence="5">
    <location>
        <begin position="326"/>
        <end position="580"/>
    </location>
</feature>
<dbReference type="InterPro" id="IPR011006">
    <property type="entry name" value="CheY-like_superfamily"/>
</dbReference>
<sequence length="595" mass="68968">MKKADITSTINIEDDLKQSINLKSNLKKVLVVDDNPINRKLLCKILSNEYIAIEASNGKVAIDMIYKYVNEISAVMLDLVMPEMDGYEVLNLLHHNLLFKNIPVIITTENNDIDNEIKALKQGAWDFVSKPYNPEIIKFRLNNVIERSHLHAFEKLKYITEFDSLTEIYNKSKFYEVTQEMLIKNQDKKFTFIRFDIDRFKLINTFFGMSEGDRLLKYIASELQRLSYGNELFTYGRIEADVFCICLFYDIVAGKALLESARRSFENYDLDYSIVPSFGIYLIEDNTMPIHTMFDMATLAAKQCKDSYMEYYSFYNEALSKTLIKEQAITNDMDMALENEQFKLYFQPKYDLKSNTINGAEVLVRWKHPSKGIISPSEFIPLFERNGFISKLDFYVWDKACKLLRDWIDEDINPLPISVNVSRVNLYNPKLENTIINLVKKYDISPGLFNLELTESAYTDNPIIIKRIMTNLHSYGFIILMDDFGSGYSSLNVLKDIPIDALKLDMKFLSDSDCASRSESILSSIIEMAHKLNIKVVAEGVETNAQSEFLTNIGCDYAQGFYFSKPITTEKYEELIKTADLERRNYDYFTKNFNC</sequence>
<dbReference type="CDD" id="cd01949">
    <property type="entry name" value="GGDEF"/>
    <property type="match status" value="1"/>
</dbReference>
<dbReference type="EMBL" id="FOOE01000006">
    <property type="protein sequence ID" value="SFF67511.1"/>
    <property type="molecule type" value="Genomic_DNA"/>
</dbReference>
<dbReference type="eggNOG" id="COG5001">
    <property type="taxonomic scope" value="Bacteria"/>
</dbReference>
<gene>
    <name evidence="7" type="ORF">SAMN04487885_10680</name>
</gene>
<dbReference type="PROSITE" id="PS50883">
    <property type="entry name" value="EAL"/>
    <property type="match status" value="1"/>
</dbReference>
<dbReference type="Proteomes" id="UP000182135">
    <property type="component" value="Unassembled WGS sequence"/>
</dbReference>
<evidence type="ECO:0000256" key="3">
    <source>
        <dbReference type="PROSITE-ProRule" id="PRU00169"/>
    </source>
</evidence>
<evidence type="ECO:0000256" key="1">
    <source>
        <dbReference type="ARBA" id="ARBA00018672"/>
    </source>
</evidence>
<dbReference type="InterPro" id="IPR035919">
    <property type="entry name" value="EAL_sf"/>
</dbReference>
<dbReference type="NCBIfam" id="TIGR00254">
    <property type="entry name" value="GGDEF"/>
    <property type="match status" value="1"/>
</dbReference>
<dbReference type="InterPro" id="IPR043128">
    <property type="entry name" value="Rev_trsase/Diguanyl_cyclase"/>
</dbReference>
<dbReference type="SMART" id="SM00448">
    <property type="entry name" value="REC"/>
    <property type="match status" value="1"/>
</dbReference>
<dbReference type="Pfam" id="PF00990">
    <property type="entry name" value="GGDEF"/>
    <property type="match status" value="1"/>
</dbReference>
<protein>
    <recommendedName>
        <fullName evidence="1">Stage 0 sporulation protein A homolog</fullName>
    </recommendedName>
</protein>
<dbReference type="Gene3D" id="3.30.70.270">
    <property type="match status" value="1"/>
</dbReference>
<keyword evidence="3" id="KW-0597">Phosphoprotein</keyword>
<dbReference type="InterPro" id="IPR029787">
    <property type="entry name" value="Nucleotide_cyclase"/>
</dbReference>
<dbReference type="SUPFAM" id="SSF141868">
    <property type="entry name" value="EAL domain-like"/>
    <property type="match status" value="1"/>
</dbReference>
<evidence type="ECO:0000313" key="7">
    <source>
        <dbReference type="EMBL" id="SFF67511.1"/>
    </source>
</evidence>
<dbReference type="SMART" id="SM00052">
    <property type="entry name" value="EAL"/>
    <property type="match status" value="1"/>
</dbReference>
<evidence type="ECO:0000259" key="4">
    <source>
        <dbReference type="PROSITE" id="PS50110"/>
    </source>
</evidence>
<dbReference type="STRING" id="1529.SAMN04487885_10680"/>
<evidence type="ECO:0000259" key="6">
    <source>
        <dbReference type="PROSITE" id="PS50887"/>
    </source>
</evidence>
<dbReference type="Gene3D" id="3.20.20.450">
    <property type="entry name" value="EAL domain"/>
    <property type="match status" value="1"/>
</dbReference>
<dbReference type="SMART" id="SM00267">
    <property type="entry name" value="GGDEF"/>
    <property type="match status" value="1"/>
</dbReference>
<dbReference type="GO" id="GO:0000160">
    <property type="term" value="P:phosphorelay signal transduction system"/>
    <property type="evidence" value="ECO:0007669"/>
    <property type="project" value="InterPro"/>
</dbReference>
<dbReference type="InterPro" id="IPR001789">
    <property type="entry name" value="Sig_transdc_resp-reg_receiver"/>
</dbReference>
<dbReference type="SUPFAM" id="SSF52172">
    <property type="entry name" value="CheY-like"/>
    <property type="match status" value="1"/>
</dbReference>
<dbReference type="AlphaFoldDB" id="A0A1I2KQW2"/>
<dbReference type="RefSeq" id="WP_242948620.1">
    <property type="nucleotide sequence ID" value="NZ_BAAACD010000012.1"/>
</dbReference>
<evidence type="ECO:0000256" key="2">
    <source>
        <dbReference type="ARBA" id="ARBA00024867"/>
    </source>
</evidence>
<feature type="domain" description="GGDEF" evidence="6">
    <location>
        <begin position="188"/>
        <end position="317"/>
    </location>
</feature>
<feature type="domain" description="Response regulatory" evidence="4">
    <location>
        <begin position="28"/>
        <end position="145"/>
    </location>
</feature>
<evidence type="ECO:0000259" key="5">
    <source>
        <dbReference type="PROSITE" id="PS50883"/>
    </source>
</evidence>
<feature type="modified residue" description="4-aspartylphosphate" evidence="3">
    <location>
        <position position="78"/>
    </location>
</feature>
<dbReference type="InterPro" id="IPR001633">
    <property type="entry name" value="EAL_dom"/>
</dbReference>
<dbReference type="InterPro" id="IPR050706">
    <property type="entry name" value="Cyclic-di-GMP_PDE-like"/>
</dbReference>
<dbReference type="InterPro" id="IPR000160">
    <property type="entry name" value="GGDEF_dom"/>
</dbReference>